<name>A0AC55CV05_ECHTE</name>
<protein>
    <submittedName>
        <fullName evidence="2">UPF0462 protein C4orf33 homolog</fullName>
    </submittedName>
</protein>
<proteinExistence type="predicted"/>
<dbReference type="RefSeq" id="XP_045143331.1">
    <property type="nucleotide sequence ID" value="XM_045287396.1"/>
</dbReference>
<evidence type="ECO:0000313" key="2">
    <source>
        <dbReference type="RefSeq" id="XP_045143331.1"/>
    </source>
</evidence>
<organism evidence="1 2">
    <name type="scientific">Echinops telfairi</name>
    <name type="common">Lesser hedgehog tenrec</name>
    <dbReference type="NCBI Taxonomy" id="9371"/>
    <lineage>
        <taxon>Eukaryota</taxon>
        <taxon>Metazoa</taxon>
        <taxon>Chordata</taxon>
        <taxon>Craniata</taxon>
        <taxon>Vertebrata</taxon>
        <taxon>Euteleostomi</taxon>
        <taxon>Mammalia</taxon>
        <taxon>Eutheria</taxon>
        <taxon>Afrotheria</taxon>
        <taxon>Tenrecidae</taxon>
        <taxon>Tenrecinae</taxon>
        <taxon>Echinops</taxon>
    </lineage>
</organism>
<reference evidence="2" key="1">
    <citation type="submission" date="2025-08" db="UniProtKB">
        <authorList>
            <consortium name="RefSeq"/>
        </authorList>
    </citation>
    <scope>IDENTIFICATION</scope>
</reference>
<sequence>SPSFLKSTFTTNQEKRQVLTERLELEYRITNTWNSMVVMHTPVSLRFKPAVQGLVMEVWAPFFNDPPAPPAPPGQAFNKLWEYEVVESFFLNSRTKQYLEVELCPHGQHLVLLLSDRDAFMKELDLQFEANIIGDHWIGTALIPWDYFPPSVDKMNSYAIHGSGTERTYEALYPIPPEDIELGQEPDL</sequence>
<dbReference type="Proteomes" id="UP000694863">
    <property type="component" value="Unplaced"/>
</dbReference>
<keyword evidence="1" id="KW-1185">Reference proteome</keyword>
<accession>A0AC55CV05</accession>
<gene>
    <name evidence="2" type="primary">LOC123521375</name>
</gene>
<evidence type="ECO:0000313" key="1">
    <source>
        <dbReference type="Proteomes" id="UP000694863"/>
    </source>
</evidence>
<feature type="non-terminal residue" evidence="2">
    <location>
        <position position="1"/>
    </location>
</feature>